<evidence type="ECO:0000256" key="6">
    <source>
        <dbReference type="RuleBase" id="RU364082"/>
    </source>
</evidence>
<comment type="pathway">
    <text evidence="1 6">Carbohydrate biosynthesis; dTDP-L-rhamnose biosynthesis.</text>
</comment>
<dbReference type="InterPro" id="IPR005913">
    <property type="entry name" value="dTDP_dehydrorham_reduct"/>
</dbReference>
<evidence type="ECO:0000256" key="5">
    <source>
        <dbReference type="ARBA" id="ARBA00048200"/>
    </source>
</evidence>
<accession>A0ABX0RHA7</accession>
<keyword evidence="6" id="KW-0521">NADP</keyword>
<comment type="cofactor">
    <cofactor evidence="6">
        <name>Mg(2+)</name>
        <dbReference type="ChEBI" id="CHEBI:18420"/>
    </cofactor>
    <text evidence="6">Binds 1 Mg(2+) ion per monomer.</text>
</comment>
<protein>
    <recommendedName>
        <fullName evidence="4 6">dTDP-4-dehydrorhamnose reductase</fullName>
        <ecNumber evidence="3 6">1.1.1.133</ecNumber>
    </recommendedName>
</protein>
<dbReference type="CDD" id="cd05254">
    <property type="entry name" value="dTDP_HR_like_SDR_e"/>
    <property type="match status" value="1"/>
</dbReference>
<name>A0ABX0RHA7_9GAMM</name>
<dbReference type="PANTHER" id="PTHR10491">
    <property type="entry name" value="DTDP-4-DEHYDRORHAMNOSE REDUCTASE"/>
    <property type="match status" value="1"/>
</dbReference>
<proteinExistence type="inferred from homology"/>
<dbReference type="InterPro" id="IPR029903">
    <property type="entry name" value="RmlD-like-bd"/>
</dbReference>
<keyword evidence="6 8" id="KW-0560">Oxidoreductase</keyword>
<organism evidence="8 9">
    <name type="scientific">Candidatus Pantoea multigeneris</name>
    <dbReference type="NCBI Taxonomy" id="2608357"/>
    <lineage>
        <taxon>Bacteria</taxon>
        <taxon>Pseudomonadati</taxon>
        <taxon>Pseudomonadota</taxon>
        <taxon>Gammaproteobacteria</taxon>
        <taxon>Enterobacterales</taxon>
        <taxon>Erwiniaceae</taxon>
        <taxon>Pantoea</taxon>
    </lineage>
</organism>
<dbReference type="SUPFAM" id="SSF51735">
    <property type="entry name" value="NAD(P)-binding Rossmann-fold domains"/>
    <property type="match status" value="1"/>
</dbReference>
<dbReference type="PANTHER" id="PTHR10491:SF4">
    <property type="entry name" value="METHIONINE ADENOSYLTRANSFERASE 2 SUBUNIT BETA"/>
    <property type="match status" value="1"/>
</dbReference>
<feature type="domain" description="RmlD-like substrate binding" evidence="7">
    <location>
        <begin position="1"/>
        <end position="283"/>
    </location>
</feature>
<dbReference type="InterPro" id="IPR036291">
    <property type="entry name" value="NAD(P)-bd_dom_sf"/>
</dbReference>
<dbReference type="Pfam" id="PF04321">
    <property type="entry name" value="RmlD_sub_bind"/>
    <property type="match status" value="1"/>
</dbReference>
<keyword evidence="9" id="KW-1185">Reference proteome</keyword>
<gene>
    <name evidence="8" type="primary">rfbD</name>
    <name evidence="8" type="ORF">F3J40_15695</name>
</gene>
<evidence type="ECO:0000313" key="8">
    <source>
        <dbReference type="EMBL" id="NIF23034.1"/>
    </source>
</evidence>
<dbReference type="Gene3D" id="3.90.25.10">
    <property type="entry name" value="UDP-galactose 4-epimerase, domain 1"/>
    <property type="match status" value="1"/>
</dbReference>
<dbReference type="NCBIfam" id="TIGR01214">
    <property type="entry name" value="rmlD"/>
    <property type="match status" value="1"/>
</dbReference>
<comment type="similarity">
    <text evidence="2 6">Belongs to the dTDP-4-dehydrorhamnose reductase family.</text>
</comment>
<comment type="function">
    <text evidence="6">Catalyzes the reduction of dTDP-6-deoxy-L-lyxo-4-hexulose to yield dTDP-L-rhamnose.</text>
</comment>
<evidence type="ECO:0000313" key="9">
    <source>
        <dbReference type="Proteomes" id="UP001515683"/>
    </source>
</evidence>
<reference evidence="8 9" key="1">
    <citation type="journal article" date="2019" name="bioRxiv">
        <title>Bacteria contribute to plant secondary compound degradation in a generalist herbivore system.</title>
        <authorList>
            <person name="Francoeur C.B."/>
            <person name="Khadempour L."/>
            <person name="Moreira-Soto R.D."/>
            <person name="Gotting K."/>
            <person name="Book A.J."/>
            <person name="Pinto-Tomas A.A."/>
            <person name="Keefover-Ring K."/>
            <person name="Currie C.R."/>
        </authorList>
    </citation>
    <scope>NUCLEOTIDE SEQUENCE [LARGE SCALE GENOMIC DNA]</scope>
    <source>
        <strain evidence="8">Acro-835</strain>
    </source>
</reference>
<dbReference type="GO" id="GO:0008831">
    <property type="term" value="F:dTDP-4-dehydrorhamnose reductase activity"/>
    <property type="evidence" value="ECO:0007669"/>
    <property type="project" value="UniProtKB-EC"/>
</dbReference>
<evidence type="ECO:0000256" key="4">
    <source>
        <dbReference type="ARBA" id="ARBA00017099"/>
    </source>
</evidence>
<dbReference type="RefSeq" id="WP_167016053.1">
    <property type="nucleotide sequence ID" value="NZ_VWXF01000006.1"/>
</dbReference>
<evidence type="ECO:0000259" key="7">
    <source>
        <dbReference type="Pfam" id="PF04321"/>
    </source>
</evidence>
<evidence type="ECO:0000256" key="1">
    <source>
        <dbReference type="ARBA" id="ARBA00004781"/>
    </source>
</evidence>
<comment type="caution">
    <text evidence="8">The sequence shown here is derived from an EMBL/GenBank/DDBJ whole genome shotgun (WGS) entry which is preliminary data.</text>
</comment>
<dbReference type="Gene3D" id="3.40.50.720">
    <property type="entry name" value="NAD(P)-binding Rossmann-like Domain"/>
    <property type="match status" value="1"/>
</dbReference>
<evidence type="ECO:0000256" key="3">
    <source>
        <dbReference type="ARBA" id="ARBA00012929"/>
    </source>
</evidence>
<dbReference type="Proteomes" id="UP001515683">
    <property type="component" value="Unassembled WGS sequence"/>
</dbReference>
<dbReference type="EC" id="1.1.1.133" evidence="3 6"/>
<sequence length="284" mass="30835">MKILLTGGNGQLGRCLQDRFPADWQISVTTSSDLDIGDAAAVERAVLAFQPDAIINAAAYTAVDKAESEPENSARVNSAGPENLARAARLIGARLVHVSTDYVFDGTAQRPYQETDNTSPVCVYGRTKLEGEKRVQELLPDAVILRTAWVFSEYGSNFVKTMLRLGEQRDALSIVSDQLGCPTYAGDIAQAIIVLLQQSAAGGIYHYCGDQQATWYDFAEQIFIQATQQGRLAKAPQLTAINTEAFPTPAQRPAYSVLDCSKVQHYGVKLSDWQKALSAVVAES</sequence>
<dbReference type="EMBL" id="VWXF01000006">
    <property type="protein sequence ID" value="NIF23034.1"/>
    <property type="molecule type" value="Genomic_DNA"/>
</dbReference>
<comment type="catalytic activity">
    <reaction evidence="5 6">
        <text>dTDP-beta-L-rhamnose + NADP(+) = dTDP-4-dehydro-beta-L-rhamnose + NADPH + H(+)</text>
        <dbReference type="Rhea" id="RHEA:21796"/>
        <dbReference type="ChEBI" id="CHEBI:15378"/>
        <dbReference type="ChEBI" id="CHEBI:57510"/>
        <dbReference type="ChEBI" id="CHEBI:57783"/>
        <dbReference type="ChEBI" id="CHEBI:58349"/>
        <dbReference type="ChEBI" id="CHEBI:62830"/>
        <dbReference type="EC" id="1.1.1.133"/>
    </reaction>
</comment>
<evidence type="ECO:0000256" key="2">
    <source>
        <dbReference type="ARBA" id="ARBA00010944"/>
    </source>
</evidence>